<gene>
    <name evidence="12" type="ORF">UFOVP351_51</name>
</gene>
<comment type="similarity">
    <text evidence="10 11">Belongs to the glycosyl hydrolase 24 family.</text>
</comment>
<protein>
    <recommendedName>
        <fullName evidence="10">Endolysin</fullName>
        <ecNumber evidence="10">3.2.1.17</ecNumber>
    </recommendedName>
    <alternativeName>
        <fullName evidence="10">Lysis protein</fullName>
    </alternativeName>
    <alternativeName>
        <fullName evidence="10">Lysozyme</fullName>
    </alternativeName>
    <alternativeName>
        <fullName evidence="10">Muramidase</fullName>
    </alternativeName>
</protein>
<dbReference type="CDD" id="cd00737">
    <property type="entry name" value="lyz_endolysin_autolysin"/>
    <property type="match status" value="1"/>
</dbReference>
<evidence type="ECO:0000256" key="5">
    <source>
        <dbReference type="ARBA" id="ARBA00022801"/>
    </source>
</evidence>
<dbReference type="InterPro" id="IPR023346">
    <property type="entry name" value="Lysozyme-like_dom_sf"/>
</dbReference>
<keyword evidence="4 10" id="KW-0081">Bacteriolytic enzyme</keyword>
<keyword evidence="5 10" id="KW-0378">Hydrolase</keyword>
<comment type="catalytic activity">
    <reaction evidence="1 10 11">
        <text>Hydrolysis of (1-&gt;4)-beta-linkages between N-acetylmuramic acid and N-acetyl-D-glucosamine residues in a peptidoglycan and between N-acetyl-D-glucosamine residues in chitodextrins.</text>
        <dbReference type="EC" id="3.2.1.17"/>
    </reaction>
</comment>
<keyword evidence="6 10" id="KW-0204">Cytolysis</keyword>
<comment type="subcellular location">
    <subcellularLocation>
        <location evidence="10">Host cytoplasm</location>
    </subcellularLocation>
    <text evidence="10">The endolysin is cytoplasmic, but can reach the periplasmic space with the help of the holins which disrupt the host cell membrane.</text>
</comment>
<dbReference type="HAMAP" id="MF_04110">
    <property type="entry name" value="ENDOLYSIN_T4"/>
    <property type="match status" value="1"/>
</dbReference>
<dbReference type="SUPFAM" id="SSF53955">
    <property type="entry name" value="Lysozyme-like"/>
    <property type="match status" value="1"/>
</dbReference>
<dbReference type="Gene3D" id="1.10.530.40">
    <property type="match status" value="1"/>
</dbReference>
<evidence type="ECO:0000256" key="1">
    <source>
        <dbReference type="ARBA" id="ARBA00000632"/>
    </source>
</evidence>
<proteinExistence type="inferred from homology"/>
<organism evidence="12">
    <name type="scientific">uncultured Caudovirales phage</name>
    <dbReference type="NCBI Taxonomy" id="2100421"/>
    <lineage>
        <taxon>Viruses</taxon>
        <taxon>Duplodnaviria</taxon>
        <taxon>Heunggongvirae</taxon>
        <taxon>Uroviricota</taxon>
        <taxon>Caudoviricetes</taxon>
        <taxon>Peduoviridae</taxon>
        <taxon>Maltschvirus</taxon>
        <taxon>Maltschvirus maltsch</taxon>
    </lineage>
</organism>
<dbReference type="InterPro" id="IPR002196">
    <property type="entry name" value="Glyco_hydro_24"/>
</dbReference>
<dbReference type="GO" id="GO:0044659">
    <property type="term" value="P:viral release from host cell by cytolysis"/>
    <property type="evidence" value="ECO:0007669"/>
    <property type="project" value="UniProtKB-UniRule"/>
</dbReference>
<dbReference type="GO" id="GO:0030430">
    <property type="term" value="C:host cell cytoplasm"/>
    <property type="evidence" value="ECO:0007669"/>
    <property type="project" value="UniProtKB-SubCell"/>
</dbReference>
<dbReference type="InterPro" id="IPR023347">
    <property type="entry name" value="Lysozyme_dom_sf"/>
</dbReference>
<dbReference type="GO" id="GO:0042742">
    <property type="term" value="P:defense response to bacterium"/>
    <property type="evidence" value="ECO:0007669"/>
    <property type="project" value="UniProtKB-KW"/>
</dbReference>
<evidence type="ECO:0000256" key="8">
    <source>
        <dbReference type="ARBA" id="ARBA00023200"/>
    </source>
</evidence>
<keyword evidence="8 10" id="KW-1035">Host cytoplasm</keyword>
<keyword evidence="3 10" id="KW-1188">Viral release from host cell</keyword>
<comment type="function">
    <text evidence="10">Endolysin with lysozyme activity that degrades host peptidoglycans and participates with the holin and spanin proteins in the sequential events which lead to the programmed host cell lysis releasing the mature viral particles. Once the holin has permeabilized the host cell membrane, the endolysin can reach the periplasm and break down the peptidoglycan layer.</text>
</comment>
<evidence type="ECO:0000256" key="11">
    <source>
        <dbReference type="RuleBase" id="RU003788"/>
    </source>
</evidence>
<dbReference type="EC" id="3.2.1.17" evidence="10"/>
<dbReference type="Pfam" id="PF00959">
    <property type="entry name" value="Phage_lysozyme"/>
    <property type="match status" value="1"/>
</dbReference>
<dbReference type="InterPro" id="IPR034690">
    <property type="entry name" value="Endolysin_T4_type"/>
</dbReference>
<dbReference type="GO" id="GO:0009253">
    <property type="term" value="P:peptidoglycan catabolic process"/>
    <property type="evidence" value="ECO:0007669"/>
    <property type="project" value="UniProtKB-UniRule"/>
</dbReference>
<evidence type="ECO:0000256" key="9">
    <source>
        <dbReference type="ARBA" id="ARBA00023295"/>
    </source>
</evidence>
<accession>A0A6J5M318</accession>
<comment type="caution">
    <text evidence="10">Lacks the conserved Asp active site.</text>
</comment>
<evidence type="ECO:0000256" key="2">
    <source>
        <dbReference type="ARBA" id="ARBA00022529"/>
    </source>
</evidence>
<evidence type="ECO:0000256" key="6">
    <source>
        <dbReference type="ARBA" id="ARBA00022852"/>
    </source>
</evidence>
<dbReference type="EMBL" id="LR796360">
    <property type="protein sequence ID" value="CAB4139466.1"/>
    <property type="molecule type" value="Genomic_DNA"/>
</dbReference>
<evidence type="ECO:0000256" key="4">
    <source>
        <dbReference type="ARBA" id="ARBA00022638"/>
    </source>
</evidence>
<dbReference type="InterPro" id="IPR051018">
    <property type="entry name" value="Bacteriophage_GH24"/>
</dbReference>
<keyword evidence="9 10" id="KW-0326">Glycosidase</keyword>
<sequence>MMRHLFSRMLEVGRNIDIRPKPKPAKPDPMAEVDKALNISVKPEVVLPPVTHPARKTSKAGIDLLHQFEGCAKVRPDGKVEAYLCPAGVWTIGWGSTGNDPFNGGKIGKGTVWTKEQCDTRFEQHLVQFERAVLDGLGNNPASQAQFDAMVCLTYNIGPAAFARSTVLRKHNGGDFPAAEKAFLMWNKAGGKVLRGLIRRREAEAALYRSGS</sequence>
<dbReference type="InterPro" id="IPR033907">
    <property type="entry name" value="Endolysin_autolysin"/>
</dbReference>
<dbReference type="GO" id="GO:0016998">
    <property type="term" value="P:cell wall macromolecule catabolic process"/>
    <property type="evidence" value="ECO:0007669"/>
    <property type="project" value="InterPro"/>
</dbReference>
<evidence type="ECO:0000256" key="10">
    <source>
        <dbReference type="HAMAP-Rule" id="MF_04110"/>
    </source>
</evidence>
<dbReference type="PANTHER" id="PTHR38107">
    <property type="match status" value="1"/>
</dbReference>
<keyword evidence="2 10" id="KW-0929">Antimicrobial</keyword>
<keyword evidence="7 10" id="KW-0578">Host cell lysis by virus</keyword>
<name>A0A6J5M318_9CAUD</name>
<evidence type="ECO:0000313" key="12">
    <source>
        <dbReference type="EMBL" id="CAB4139466.1"/>
    </source>
</evidence>
<feature type="active site" description="Proton donor/acceptor" evidence="10">
    <location>
        <position position="69"/>
    </location>
</feature>
<evidence type="ECO:0000256" key="7">
    <source>
        <dbReference type="ARBA" id="ARBA00023142"/>
    </source>
</evidence>
<reference evidence="12" key="1">
    <citation type="submission" date="2020-04" db="EMBL/GenBank/DDBJ databases">
        <authorList>
            <person name="Chiriac C."/>
            <person name="Salcher M."/>
            <person name="Ghai R."/>
            <person name="Kavagutti S V."/>
        </authorList>
    </citation>
    <scope>NUCLEOTIDE SEQUENCE</scope>
</reference>
<comment type="caution">
    <text evidence="10">Lacks conserved residue(s) required for the propagation of feature annotation.</text>
</comment>
<dbReference type="PANTHER" id="PTHR38107:SF3">
    <property type="entry name" value="LYSOZYME RRRD-RELATED"/>
    <property type="match status" value="1"/>
</dbReference>
<evidence type="ECO:0000256" key="3">
    <source>
        <dbReference type="ARBA" id="ARBA00022612"/>
    </source>
</evidence>
<dbReference type="GO" id="GO:0003796">
    <property type="term" value="F:lysozyme activity"/>
    <property type="evidence" value="ECO:0007669"/>
    <property type="project" value="UniProtKB-UniRule"/>
</dbReference>